<dbReference type="AlphaFoldDB" id="A0A2K3TXJ9"/>
<protein>
    <submittedName>
        <fullName evidence="1">Uncharacterized protein</fullName>
    </submittedName>
</protein>
<dbReference type="Proteomes" id="UP000236598">
    <property type="component" value="Unassembled WGS sequence"/>
</dbReference>
<name>A0A2K3TXJ9_ECOLX</name>
<accession>A0A2K3TXJ9</accession>
<organism evidence="1 2">
    <name type="scientific">Escherichia coli</name>
    <dbReference type="NCBI Taxonomy" id="562"/>
    <lineage>
        <taxon>Bacteria</taxon>
        <taxon>Pseudomonadati</taxon>
        <taxon>Pseudomonadota</taxon>
        <taxon>Gammaproteobacteria</taxon>
        <taxon>Enterobacterales</taxon>
        <taxon>Enterobacteriaceae</taxon>
        <taxon>Escherichia</taxon>
    </lineage>
</organism>
<sequence>MMTNFIITLSFYKAPSSGGAFPFQPLADSPIVDERQTPRNAFPEAVLPSPSSHAKRCNSLIICSFLWNTDIKNPRFFGPGICVNETFLTLIFFQPKVKEQG</sequence>
<reference evidence="1 2" key="1">
    <citation type="submission" date="2018-01" db="EMBL/GenBank/DDBJ databases">
        <title>Draft Genomic Sequencing Of Potential Extraintestinal Pathogenic Escherichia coli B8S18 Isolated From Retail Chicken Skin.</title>
        <authorList>
            <person name="Xu A."/>
            <person name="Tilman S."/>
            <person name="Wisser-Parker K."/>
            <person name="Sheen S."/>
            <person name="Sommers C."/>
        </authorList>
    </citation>
    <scope>NUCLEOTIDE SEQUENCE [LARGE SCALE GENOMIC DNA]</scope>
    <source>
        <strain evidence="1 2">B8S18Com</strain>
    </source>
</reference>
<comment type="caution">
    <text evidence="1">The sequence shown here is derived from an EMBL/GenBank/DDBJ whole genome shotgun (WGS) entry which is preliminary data.</text>
</comment>
<gene>
    <name evidence="1" type="ORF">C2M16_04965</name>
</gene>
<dbReference type="EMBL" id="PPHQ01000003">
    <property type="protein sequence ID" value="PNY69015.1"/>
    <property type="molecule type" value="Genomic_DNA"/>
</dbReference>
<evidence type="ECO:0000313" key="1">
    <source>
        <dbReference type="EMBL" id="PNY69015.1"/>
    </source>
</evidence>
<proteinExistence type="predicted"/>
<evidence type="ECO:0000313" key="2">
    <source>
        <dbReference type="Proteomes" id="UP000236598"/>
    </source>
</evidence>